<feature type="domain" description="BRCT" evidence="16">
    <location>
        <begin position="272"/>
        <end position="374"/>
    </location>
</feature>
<dbReference type="EMBL" id="GG662608">
    <property type="protein sequence ID" value="EAS00799.2"/>
    <property type="molecule type" value="Genomic_DNA"/>
</dbReference>
<dbReference type="Gene3D" id="3.30.40.10">
    <property type="entry name" value="Zinc/RING finger domain, C3HC4 (zinc finger)"/>
    <property type="match status" value="1"/>
</dbReference>
<keyword evidence="3" id="KW-0158">Chromosome</keyword>
<dbReference type="PANTHER" id="PTHR13763">
    <property type="entry name" value="BREAST CANCER TYPE 1 SUSCEPTIBILITY PROTEIN BRCA1"/>
    <property type="match status" value="1"/>
</dbReference>
<dbReference type="Pfam" id="PF16589">
    <property type="entry name" value="BRCT_2"/>
    <property type="match status" value="1"/>
</dbReference>
<feature type="domain" description="RING-type" evidence="15">
    <location>
        <begin position="28"/>
        <end position="70"/>
    </location>
</feature>
<keyword evidence="9" id="KW-0234">DNA repair</keyword>
<dbReference type="PROSITE" id="PS50172">
    <property type="entry name" value="BRCT"/>
    <property type="match status" value="2"/>
</dbReference>
<feature type="compositionally biased region" description="Low complexity" evidence="14">
    <location>
        <begin position="138"/>
        <end position="153"/>
    </location>
</feature>
<accession>I7MFY6</accession>
<dbReference type="GO" id="GO:0005634">
    <property type="term" value="C:nucleus"/>
    <property type="evidence" value="ECO:0007669"/>
    <property type="project" value="UniProtKB-SubCell"/>
</dbReference>
<dbReference type="GeneID" id="7838963"/>
<evidence type="ECO:0000256" key="5">
    <source>
        <dbReference type="ARBA" id="ARBA00022737"/>
    </source>
</evidence>
<dbReference type="STRING" id="312017.I7MFY6"/>
<dbReference type="Pfam" id="PF00533">
    <property type="entry name" value="BRCT"/>
    <property type="match status" value="1"/>
</dbReference>
<dbReference type="SMART" id="SM00292">
    <property type="entry name" value="BRCT"/>
    <property type="match status" value="2"/>
</dbReference>
<evidence type="ECO:0000256" key="3">
    <source>
        <dbReference type="ARBA" id="ARBA00022454"/>
    </source>
</evidence>
<dbReference type="GO" id="GO:0004842">
    <property type="term" value="F:ubiquitin-protein transferase activity"/>
    <property type="evidence" value="ECO:0007669"/>
    <property type="project" value="TreeGrafter"/>
</dbReference>
<feature type="region of interest" description="Disordered" evidence="14">
    <location>
        <begin position="138"/>
        <end position="162"/>
    </location>
</feature>
<gene>
    <name evidence="17" type="ORF">TTHERM_00307700</name>
</gene>
<dbReference type="InterPro" id="IPR017907">
    <property type="entry name" value="Znf_RING_CS"/>
</dbReference>
<evidence type="ECO:0000313" key="18">
    <source>
        <dbReference type="Proteomes" id="UP000009168"/>
    </source>
</evidence>
<keyword evidence="18" id="KW-1185">Reference proteome</keyword>
<dbReference type="InterPro" id="IPR001357">
    <property type="entry name" value="BRCT_dom"/>
</dbReference>
<evidence type="ECO:0000256" key="2">
    <source>
        <dbReference type="ARBA" id="ARBA00004286"/>
    </source>
</evidence>
<evidence type="ECO:0000256" key="11">
    <source>
        <dbReference type="ARBA" id="ARBA00023306"/>
    </source>
</evidence>
<feature type="domain" description="BRCT" evidence="16">
    <location>
        <begin position="166"/>
        <end position="254"/>
    </location>
</feature>
<dbReference type="InterPro" id="IPR013083">
    <property type="entry name" value="Znf_RING/FYVE/PHD"/>
</dbReference>
<keyword evidence="5" id="KW-0677">Repeat</keyword>
<dbReference type="PANTHER" id="PTHR13763:SF0">
    <property type="entry name" value="BREAST CANCER TYPE 1 SUSCEPTIBILITY PROTEIN"/>
    <property type="match status" value="1"/>
</dbReference>
<keyword evidence="11" id="KW-0131">Cell cycle</keyword>
<dbReference type="PROSITE" id="PS50089">
    <property type="entry name" value="ZF_RING_2"/>
    <property type="match status" value="1"/>
</dbReference>
<dbReference type="PROSITE" id="PS00518">
    <property type="entry name" value="ZF_RING_1"/>
    <property type="match status" value="1"/>
</dbReference>
<dbReference type="GO" id="GO:0000724">
    <property type="term" value="P:double-strand break repair via homologous recombination"/>
    <property type="evidence" value="ECO:0007669"/>
    <property type="project" value="TreeGrafter"/>
</dbReference>
<dbReference type="SUPFAM" id="SSF57850">
    <property type="entry name" value="RING/U-box"/>
    <property type="match status" value="1"/>
</dbReference>
<reference evidence="18" key="1">
    <citation type="journal article" date="2006" name="PLoS Biol.">
        <title>Macronuclear genome sequence of the ciliate Tetrahymena thermophila, a model eukaryote.</title>
        <authorList>
            <person name="Eisen J.A."/>
            <person name="Coyne R.S."/>
            <person name="Wu M."/>
            <person name="Wu D."/>
            <person name="Thiagarajan M."/>
            <person name="Wortman J.R."/>
            <person name="Badger J.H."/>
            <person name="Ren Q."/>
            <person name="Amedeo P."/>
            <person name="Jones K.M."/>
            <person name="Tallon L.J."/>
            <person name="Delcher A.L."/>
            <person name="Salzberg S.L."/>
            <person name="Silva J.C."/>
            <person name="Haas B.J."/>
            <person name="Majoros W.H."/>
            <person name="Farzad M."/>
            <person name="Carlton J.M."/>
            <person name="Smith R.K. Jr."/>
            <person name="Garg J."/>
            <person name="Pearlman R.E."/>
            <person name="Karrer K.M."/>
            <person name="Sun L."/>
            <person name="Manning G."/>
            <person name="Elde N.C."/>
            <person name="Turkewitz A.P."/>
            <person name="Asai D.J."/>
            <person name="Wilkes D.E."/>
            <person name="Wang Y."/>
            <person name="Cai H."/>
            <person name="Collins K."/>
            <person name="Stewart B.A."/>
            <person name="Lee S.R."/>
            <person name="Wilamowska K."/>
            <person name="Weinberg Z."/>
            <person name="Ruzzo W.L."/>
            <person name="Wloga D."/>
            <person name="Gaertig J."/>
            <person name="Frankel J."/>
            <person name="Tsao C.-C."/>
            <person name="Gorovsky M.A."/>
            <person name="Keeling P.J."/>
            <person name="Waller R.F."/>
            <person name="Patron N.J."/>
            <person name="Cherry J.M."/>
            <person name="Stover N.A."/>
            <person name="Krieger C.J."/>
            <person name="del Toro C."/>
            <person name="Ryder H.F."/>
            <person name="Williamson S.C."/>
            <person name="Barbeau R.A."/>
            <person name="Hamilton E.P."/>
            <person name="Orias E."/>
        </authorList>
    </citation>
    <scope>NUCLEOTIDE SEQUENCE [LARGE SCALE GENOMIC DNA]</scope>
    <source>
        <strain evidence="18">SB210</strain>
    </source>
</reference>
<keyword evidence="8" id="KW-0862">Zinc</keyword>
<evidence type="ECO:0000256" key="6">
    <source>
        <dbReference type="ARBA" id="ARBA00022763"/>
    </source>
</evidence>
<dbReference type="GO" id="GO:0005694">
    <property type="term" value="C:chromosome"/>
    <property type="evidence" value="ECO:0007669"/>
    <property type="project" value="UniProtKB-SubCell"/>
</dbReference>
<dbReference type="Gene3D" id="3.40.50.10190">
    <property type="entry name" value="BRCT domain"/>
    <property type="match status" value="2"/>
</dbReference>
<evidence type="ECO:0000256" key="14">
    <source>
        <dbReference type="SAM" id="MobiDB-lite"/>
    </source>
</evidence>
<dbReference type="GO" id="GO:0008270">
    <property type="term" value="F:zinc ion binding"/>
    <property type="evidence" value="ECO:0007669"/>
    <property type="project" value="UniProtKB-KW"/>
</dbReference>
<evidence type="ECO:0000256" key="1">
    <source>
        <dbReference type="ARBA" id="ARBA00004123"/>
    </source>
</evidence>
<dbReference type="RefSeq" id="XP_001021044.2">
    <property type="nucleotide sequence ID" value="XM_001021044.2"/>
</dbReference>
<dbReference type="OrthoDB" id="10025918at2759"/>
<keyword evidence="6" id="KW-0227">DNA damage</keyword>
<evidence type="ECO:0000256" key="9">
    <source>
        <dbReference type="ARBA" id="ARBA00023204"/>
    </source>
</evidence>
<proteinExistence type="predicted"/>
<protein>
    <recommendedName>
        <fullName evidence="12">RING-type E3 ubiquitin transferase BRCA1</fullName>
    </recommendedName>
</protein>
<organism evidence="17 18">
    <name type="scientific">Tetrahymena thermophila (strain SB210)</name>
    <dbReference type="NCBI Taxonomy" id="312017"/>
    <lineage>
        <taxon>Eukaryota</taxon>
        <taxon>Sar</taxon>
        <taxon>Alveolata</taxon>
        <taxon>Ciliophora</taxon>
        <taxon>Intramacronucleata</taxon>
        <taxon>Oligohymenophorea</taxon>
        <taxon>Hymenostomatida</taxon>
        <taxon>Tetrahymenina</taxon>
        <taxon>Tetrahymenidae</taxon>
        <taxon>Tetrahymena</taxon>
    </lineage>
</organism>
<keyword evidence="10" id="KW-0539">Nucleus</keyword>
<evidence type="ECO:0000256" key="12">
    <source>
        <dbReference type="ARBA" id="ARBA00031556"/>
    </source>
</evidence>
<evidence type="ECO:0000256" key="4">
    <source>
        <dbReference type="ARBA" id="ARBA00022723"/>
    </source>
</evidence>
<dbReference type="Proteomes" id="UP000009168">
    <property type="component" value="Unassembled WGS sequence"/>
</dbReference>
<comment type="subcellular location">
    <subcellularLocation>
        <location evidence="2">Chromosome</location>
    </subcellularLocation>
    <subcellularLocation>
        <location evidence="1">Nucleus</location>
    </subcellularLocation>
</comment>
<dbReference type="InterPro" id="IPR036420">
    <property type="entry name" value="BRCT_dom_sf"/>
</dbReference>
<evidence type="ECO:0000313" key="17">
    <source>
        <dbReference type="EMBL" id="EAS00799.2"/>
    </source>
</evidence>
<dbReference type="InterPro" id="IPR001841">
    <property type="entry name" value="Znf_RING"/>
</dbReference>
<dbReference type="Pfam" id="PF00097">
    <property type="entry name" value="zf-C3HC4"/>
    <property type="match status" value="1"/>
</dbReference>
<dbReference type="KEGG" id="tet:TTHERM_00307700"/>
<evidence type="ECO:0000256" key="13">
    <source>
        <dbReference type="PROSITE-ProRule" id="PRU00175"/>
    </source>
</evidence>
<evidence type="ECO:0000256" key="7">
    <source>
        <dbReference type="ARBA" id="ARBA00022771"/>
    </source>
</evidence>
<dbReference type="SMART" id="SM00184">
    <property type="entry name" value="RING"/>
    <property type="match status" value="1"/>
</dbReference>
<name>I7MFY6_TETTS</name>
<dbReference type="SUPFAM" id="SSF52113">
    <property type="entry name" value="BRCT domain"/>
    <property type="match status" value="2"/>
</dbReference>
<dbReference type="InterPro" id="IPR031099">
    <property type="entry name" value="BRCA1-associated"/>
</dbReference>
<keyword evidence="7 13" id="KW-0863">Zinc-finger</keyword>
<dbReference type="GO" id="GO:0045944">
    <property type="term" value="P:positive regulation of transcription by RNA polymerase II"/>
    <property type="evidence" value="ECO:0007669"/>
    <property type="project" value="TreeGrafter"/>
</dbReference>
<evidence type="ECO:0000259" key="16">
    <source>
        <dbReference type="PROSITE" id="PS50172"/>
    </source>
</evidence>
<keyword evidence="4" id="KW-0479">Metal-binding</keyword>
<dbReference type="AlphaFoldDB" id="I7MFY6"/>
<evidence type="ECO:0000259" key="15">
    <source>
        <dbReference type="PROSITE" id="PS50089"/>
    </source>
</evidence>
<dbReference type="InParanoid" id="I7MFY6"/>
<evidence type="ECO:0000256" key="8">
    <source>
        <dbReference type="ARBA" id="ARBA00022833"/>
    </source>
</evidence>
<dbReference type="InterPro" id="IPR018957">
    <property type="entry name" value="Znf_C3HC4_RING-type"/>
</dbReference>
<evidence type="ECO:0000256" key="10">
    <source>
        <dbReference type="ARBA" id="ARBA00023242"/>
    </source>
</evidence>
<sequence>MELSQNYQNYHYILEPDDFLALKNETRCAICLDIFEDPVTTFCQHTYCKKCLENHIRSNGAKQAFCPLCKMPVGKRNYIPDKKAQVLASIILNIKPIKKIQITETPKKDLLSTRKRKASELHQPLKSYEIQSNQIQSIQKNENSTISSSNNNSKPKTRKRNDKINILVSNMPEEFQHEVDKFCKLYKAKQFKDYHEQLTHLVVFPIDQKDDKIIAKRTLKYLSALVEGIWIVGFNWIIHSNGYNELKDEEEFEVYGDPYGINTPRESRLRNGLTDLLENLRFYISEKQTKKDQQITKKEMVQLIKLAGGVVIDNNRDEPEEYFHVVITSGAQNIDKNSLKSLKSSSNDGQIIVSHKWLLDSISKGQLLNYKNYT</sequence>